<dbReference type="PROSITE" id="PS51375">
    <property type="entry name" value="PPR"/>
    <property type="match status" value="2"/>
</dbReference>
<feature type="repeat" description="PPR" evidence="2">
    <location>
        <begin position="853"/>
        <end position="887"/>
    </location>
</feature>
<dbReference type="PANTHER" id="PTHR47447:SF17">
    <property type="entry name" value="OS12G0638900 PROTEIN"/>
    <property type="match status" value="1"/>
</dbReference>
<dbReference type="PANTHER" id="PTHR47447">
    <property type="entry name" value="OS03G0856100 PROTEIN"/>
    <property type="match status" value="1"/>
</dbReference>
<protein>
    <submittedName>
        <fullName evidence="6">Pseudouridine synthase RsuA/RluA-like domain-containing protein</fullName>
    </submittedName>
</protein>
<comment type="caution">
    <text evidence="4">The sequence shown here is derived from an EMBL/GenBank/DDBJ whole genome shotgun (WGS) entry which is preliminary data.</text>
</comment>
<dbReference type="EMBL" id="CAMXCT030001219">
    <property type="protein sequence ID" value="CAL4775241.1"/>
    <property type="molecule type" value="Genomic_DNA"/>
</dbReference>
<reference evidence="4" key="1">
    <citation type="submission" date="2022-10" db="EMBL/GenBank/DDBJ databases">
        <authorList>
            <person name="Chen Y."/>
            <person name="Dougan E. K."/>
            <person name="Chan C."/>
            <person name="Rhodes N."/>
            <person name="Thang M."/>
        </authorList>
    </citation>
    <scope>NUCLEOTIDE SEQUENCE</scope>
</reference>
<dbReference type="InterPro" id="IPR011990">
    <property type="entry name" value="TPR-like_helical_dom_sf"/>
</dbReference>
<dbReference type="InterPro" id="IPR020103">
    <property type="entry name" value="PsdUridine_synth_cat_dom_sf"/>
</dbReference>
<evidence type="ECO:0000313" key="4">
    <source>
        <dbReference type="EMBL" id="CAI3987929.1"/>
    </source>
</evidence>
<dbReference type="OrthoDB" id="418349at2759"/>
<evidence type="ECO:0000256" key="1">
    <source>
        <dbReference type="ARBA" id="ARBA00022737"/>
    </source>
</evidence>
<dbReference type="GO" id="GO:0009982">
    <property type="term" value="F:pseudouridine synthase activity"/>
    <property type="evidence" value="ECO:0007669"/>
    <property type="project" value="InterPro"/>
</dbReference>
<dbReference type="AlphaFoldDB" id="A0A9P1CAF0"/>
<gene>
    <name evidence="4" type="ORF">C1SCF055_LOCUS15165</name>
</gene>
<dbReference type="GO" id="GO:0001522">
    <property type="term" value="P:pseudouridine synthesis"/>
    <property type="evidence" value="ECO:0007669"/>
    <property type="project" value="InterPro"/>
</dbReference>
<name>A0A9P1CAF0_9DINO</name>
<keyword evidence="1" id="KW-0677">Repeat</keyword>
<evidence type="ECO:0000313" key="7">
    <source>
        <dbReference type="Proteomes" id="UP001152797"/>
    </source>
</evidence>
<dbReference type="SUPFAM" id="SSF55120">
    <property type="entry name" value="Pseudouridine synthase"/>
    <property type="match status" value="1"/>
</dbReference>
<dbReference type="CDD" id="cd02869">
    <property type="entry name" value="PseudoU_synth_RluA_like"/>
    <property type="match status" value="1"/>
</dbReference>
<dbReference type="InterPro" id="IPR006145">
    <property type="entry name" value="PsdUridine_synth_RsuA/RluA"/>
</dbReference>
<evidence type="ECO:0000259" key="3">
    <source>
        <dbReference type="Pfam" id="PF00849"/>
    </source>
</evidence>
<dbReference type="EMBL" id="CAMXCT020001219">
    <property type="protein sequence ID" value="CAL1141304.1"/>
    <property type="molecule type" value="Genomic_DNA"/>
</dbReference>
<reference evidence="5" key="2">
    <citation type="submission" date="2024-04" db="EMBL/GenBank/DDBJ databases">
        <authorList>
            <person name="Chen Y."/>
            <person name="Shah S."/>
            <person name="Dougan E. K."/>
            <person name="Thang M."/>
            <person name="Chan C."/>
        </authorList>
    </citation>
    <scope>NUCLEOTIDE SEQUENCE [LARGE SCALE GENOMIC DNA]</scope>
</reference>
<dbReference type="Proteomes" id="UP001152797">
    <property type="component" value="Unassembled WGS sequence"/>
</dbReference>
<feature type="repeat" description="PPR" evidence="2">
    <location>
        <begin position="751"/>
        <end position="785"/>
    </location>
</feature>
<keyword evidence="7" id="KW-1185">Reference proteome</keyword>
<feature type="domain" description="Pseudouridine synthase RsuA/RluA-like" evidence="3">
    <location>
        <begin position="368"/>
        <end position="518"/>
    </location>
</feature>
<evidence type="ECO:0000256" key="2">
    <source>
        <dbReference type="PROSITE-ProRule" id="PRU00708"/>
    </source>
</evidence>
<sequence>MLSTMRGDSGDFGNPWQKALSFIVNFEEAAVQLNTASYSAAPLMWRQSIDLFRYLQVTWLQLDLRSHTGVLHTAGTTLKWMSALSSLTCIQWNSITPDTACYNILTNAGDHWRWVLAMLEETPEPDHMSLSAAMRMCDQFDISVGKNLLSRYQNEFASFAPSASSASSSSISASILWAMARLTVQDRVQVCKMCKSLAQVGSVALHDLPKLCWAAGTLGVASSSIQRHLKHLHKVLDQLSMKELQLISWGSASVAPHLLMAIQGEVIRRMDRMERNRDFETDVKDAKEADCQIEDILGVLWACSFADCLSQHFREGAWNLVVEAGQHRDRIQDAKDEGTKAQVVALGSGDDGDTDVEPSITLGLIDRVVVSKPPGWEVHDAGTPRQLHTWLRSLGSWPILWDPEFDFGFLHRLDVPSSGLILVATTYGAYYDLQLQLRSGMIGRDYVVLNHGWLKRRKVDARLHWKGNSPTRSGGQGKPSRTRLSKLLALAGATGSTFTMMLIRVLTGRRHQIRSHCMHIGHPTVSDGRYTSAETFQSDSAFCARNFLHRWSLTFRNAEREVYKTELPLPMDLREAASKLTCVGSSQAISPSPSAVEPLPWEPCMANAAALHTALKRVLGAGTSPTREDVKVAILFGELESHAQDPKLATWMLSKLARAGRPRAALELLDVLQGQRLQLNVYHSSSALTACEKGGLWREGATLVEDMQQKVVVPNQLSFGATISACEKLGLWLQALDVVRYMNRFAGILPDAISFSALISACEKGCEWSNAVALLLHMASTNVEPNTLSYSGAVSACEKSSGSLWRVALGLSSAMDRDVVSHSASISACEKAAKWTMALELLLLMPLLRLFPNLVTYNAALSACDRQSQWRSLIVLLDALISKDLKPDLLSFNAAFSACRGQPCAKLLFDDMGRQHLQQGSEGSEGALAFFWMLQQRP</sequence>
<dbReference type="GO" id="GO:0003723">
    <property type="term" value="F:RNA binding"/>
    <property type="evidence" value="ECO:0007669"/>
    <property type="project" value="InterPro"/>
</dbReference>
<proteinExistence type="predicted"/>
<evidence type="ECO:0000313" key="6">
    <source>
        <dbReference type="EMBL" id="CAL4775241.1"/>
    </source>
</evidence>
<dbReference type="Gene3D" id="1.25.40.10">
    <property type="entry name" value="Tetratricopeptide repeat domain"/>
    <property type="match status" value="2"/>
</dbReference>
<dbReference type="Pfam" id="PF00849">
    <property type="entry name" value="PseudoU_synth_2"/>
    <property type="match status" value="1"/>
</dbReference>
<accession>A0A9P1CAF0</accession>
<dbReference type="Gene3D" id="3.30.2350.10">
    <property type="entry name" value="Pseudouridine synthase"/>
    <property type="match status" value="1"/>
</dbReference>
<dbReference type="EMBL" id="CAMXCT010001219">
    <property type="protein sequence ID" value="CAI3987929.1"/>
    <property type="molecule type" value="Genomic_DNA"/>
</dbReference>
<evidence type="ECO:0000313" key="5">
    <source>
        <dbReference type="EMBL" id="CAL1141304.1"/>
    </source>
</evidence>
<organism evidence="4">
    <name type="scientific">Cladocopium goreaui</name>
    <dbReference type="NCBI Taxonomy" id="2562237"/>
    <lineage>
        <taxon>Eukaryota</taxon>
        <taxon>Sar</taxon>
        <taxon>Alveolata</taxon>
        <taxon>Dinophyceae</taxon>
        <taxon>Suessiales</taxon>
        <taxon>Symbiodiniaceae</taxon>
        <taxon>Cladocopium</taxon>
    </lineage>
</organism>
<dbReference type="InterPro" id="IPR002885">
    <property type="entry name" value="PPR_rpt"/>
</dbReference>